<accession>A0A540V5G3</accession>
<comment type="similarity">
    <text evidence="5">Belongs to the UPF0344 family.</text>
</comment>
<evidence type="ECO:0000256" key="4">
    <source>
        <dbReference type="ARBA" id="ARBA00023136"/>
    </source>
</evidence>
<gene>
    <name evidence="6" type="ORF">FKZ59_05240</name>
</gene>
<evidence type="ECO:0000313" key="7">
    <source>
        <dbReference type="Proteomes" id="UP000315753"/>
    </source>
</evidence>
<organism evidence="6 7">
    <name type="scientific">Ureibacillus terrenus</name>
    <dbReference type="NCBI Taxonomy" id="118246"/>
    <lineage>
        <taxon>Bacteria</taxon>
        <taxon>Bacillati</taxon>
        <taxon>Bacillota</taxon>
        <taxon>Bacilli</taxon>
        <taxon>Bacillales</taxon>
        <taxon>Caryophanaceae</taxon>
        <taxon>Ureibacillus</taxon>
    </lineage>
</organism>
<protein>
    <recommendedName>
        <fullName evidence="5">UPF0344 protein FKZ59_05240</fullName>
    </recommendedName>
</protein>
<keyword evidence="1 5" id="KW-1003">Cell membrane</keyword>
<dbReference type="EMBL" id="VIGD01000005">
    <property type="protein sequence ID" value="TQE91383.1"/>
    <property type="molecule type" value="Genomic_DNA"/>
</dbReference>
<feature type="transmembrane region" description="Helical" evidence="5">
    <location>
        <begin position="93"/>
        <end position="110"/>
    </location>
</feature>
<dbReference type="Proteomes" id="UP000315753">
    <property type="component" value="Unassembled WGS sequence"/>
</dbReference>
<feature type="transmembrane region" description="Helical" evidence="5">
    <location>
        <begin position="62"/>
        <end position="81"/>
    </location>
</feature>
<keyword evidence="3 5" id="KW-1133">Transmembrane helix</keyword>
<evidence type="ECO:0000256" key="2">
    <source>
        <dbReference type="ARBA" id="ARBA00022692"/>
    </source>
</evidence>
<keyword evidence="2 5" id="KW-0812">Transmembrane</keyword>
<dbReference type="GO" id="GO:0005886">
    <property type="term" value="C:plasma membrane"/>
    <property type="evidence" value="ECO:0007669"/>
    <property type="project" value="UniProtKB-SubCell"/>
</dbReference>
<dbReference type="HAMAP" id="MF_01536">
    <property type="entry name" value="UPF0344"/>
    <property type="match status" value="1"/>
</dbReference>
<dbReference type="AlphaFoldDB" id="A0A540V5G3"/>
<dbReference type="InterPro" id="IPR010899">
    <property type="entry name" value="UPF0344"/>
</dbReference>
<dbReference type="Pfam" id="PF07457">
    <property type="entry name" value="DUF1516"/>
    <property type="match status" value="1"/>
</dbReference>
<evidence type="ECO:0000256" key="3">
    <source>
        <dbReference type="ARBA" id="ARBA00022989"/>
    </source>
</evidence>
<comment type="caution">
    <text evidence="6">The sequence shown here is derived from an EMBL/GenBank/DDBJ whole genome shotgun (WGS) entry which is preliminary data.</text>
</comment>
<evidence type="ECO:0000313" key="6">
    <source>
        <dbReference type="EMBL" id="TQE91383.1"/>
    </source>
</evidence>
<feature type="transmembrane region" description="Helical" evidence="5">
    <location>
        <begin position="39"/>
        <end position="56"/>
    </location>
</feature>
<proteinExistence type="inferred from homology"/>
<comment type="subcellular location">
    <subcellularLocation>
        <location evidence="5">Cell membrane</location>
        <topology evidence="5">Multi-pass membrane protein</topology>
    </subcellularLocation>
</comment>
<keyword evidence="4 5" id="KW-0472">Membrane</keyword>
<feature type="transmembrane region" description="Helical" evidence="5">
    <location>
        <begin position="6"/>
        <end position="27"/>
    </location>
</feature>
<evidence type="ECO:0000256" key="5">
    <source>
        <dbReference type="HAMAP-Rule" id="MF_01536"/>
    </source>
</evidence>
<reference evidence="6 7" key="1">
    <citation type="submission" date="2019-06" db="EMBL/GenBank/DDBJ databases">
        <title>Genome sequence of Ureibacillus terrenus.</title>
        <authorList>
            <person name="Maclea K.S."/>
            <person name="Simoes M."/>
        </authorList>
    </citation>
    <scope>NUCLEOTIDE SEQUENCE [LARGE SCALE GENOMIC DNA]</scope>
    <source>
        <strain evidence="6 7">ATCC BAA-384</strain>
    </source>
</reference>
<dbReference type="OrthoDB" id="2365314at2"/>
<name>A0A540V5G3_9BACL</name>
<sequence>MDFLTSTTHLHITAWFIGIILFLIGALKPNKGLHMALRVIYLLIIVTGGALFIKAMEFGQNLNYGIKLILGVLVIGMMEMILVRRSKDRPATAFWVLFAIFLFLTLFYGFKLPMGFHFLV</sequence>
<evidence type="ECO:0000256" key="1">
    <source>
        <dbReference type="ARBA" id="ARBA00022475"/>
    </source>
</evidence>
<keyword evidence="7" id="KW-1185">Reference proteome</keyword>
<dbReference type="RefSeq" id="WP_141601698.1">
    <property type="nucleotide sequence ID" value="NZ_JARMSB010000019.1"/>
</dbReference>